<name>A0ABV2SBJ2_9GAMM</name>
<evidence type="ECO:0000259" key="1">
    <source>
        <dbReference type="Pfam" id="PF01637"/>
    </source>
</evidence>
<evidence type="ECO:0000313" key="3">
    <source>
        <dbReference type="Proteomes" id="UP001549366"/>
    </source>
</evidence>
<dbReference type="InterPro" id="IPR011579">
    <property type="entry name" value="ATPase_dom"/>
</dbReference>
<accession>A0ABV2SBJ2</accession>
<protein>
    <submittedName>
        <fullName evidence="2">AAA+ ATPase superfamily predicted ATPase</fullName>
    </submittedName>
</protein>
<keyword evidence="3" id="KW-1185">Reference proteome</keyword>
<feature type="domain" description="ATPase" evidence="1">
    <location>
        <begin position="11"/>
        <end position="223"/>
    </location>
</feature>
<dbReference type="SUPFAM" id="SSF52540">
    <property type="entry name" value="P-loop containing nucleoside triphosphate hydrolases"/>
    <property type="match status" value="1"/>
</dbReference>
<sequence length="484" mass="55684">MYSILMIYNMFAGRKKEIKQLLESFSRTKGTLNVIRGRRRIGKTRLIKELPVVGRNITLRYLTSSPPVEKMSDSEERVLYAEQVKSQFELSYMPPHTTWRELFAFIADQCSTRRTILAIDEINWLATRSSGFMSVFFELWENQFTHKKEVMVILSGSLSSWIEENILMNKGFVGRVSVAITLKELSLNDMPTFFGARIKKTPSVEVLKMLSAVGAVPRYLEELDLAKTAGTNLSRLAFDKSGFLHDEFEKMFYDLFSKENRFYRTILETISQSKRGLTAKELAEQMKLTYSGRYSTAIAVLEEVGFLKRQYTWDIARRKQGKKYALKISDNYTAFYFRAIQPTRLQSGIHSEAPKHLPSLLGLQFENLVHNNVAFILDQLHIKPSDAAFAAPYLQTATAQREGCQIDLLIQARNRVYVCECKLYNEEITRSIIPEVQTKIAKLHRPSGISFHPVLIHGNRVAESVFEEDYFDEIVHLGDGLWAY</sequence>
<dbReference type="PANTHER" id="PTHR34704:SF1">
    <property type="entry name" value="ATPASE"/>
    <property type="match status" value="1"/>
</dbReference>
<reference evidence="2 3" key="1">
    <citation type="submission" date="2024-06" db="EMBL/GenBank/DDBJ databases">
        <title>Genomic Encyclopedia of Type Strains, Phase V (KMG-V): Genome sequencing to study the core and pangenomes of soil and plant-associated prokaryotes.</title>
        <authorList>
            <person name="Whitman W."/>
        </authorList>
    </citation>
    <scope>NUCLEOTIDE SEQUENCE [LARGE SCALE GENOMIC DNA]</scope>
    <source>
        <strain evidence="2 3">NE40</strain>
    </source>
</reference>
<organism evidence="2 3">
    <name type="scientific">Endozoicomonas lisbonensis</name>
    <dbReference type="NCBI Taxonomy" id="3120522"/>
    <lineage>
        <taxon>Bacteria</taxon>
        <taxon>Pseudomonadati</taxon>
        <taxon>Pseudomonadota</taxon>
        <taxon>Gammaproteobacteria</taxon>
        <taxon>Oceanospirillales</taxon>
        <taxon>Endozoicomonadaceae</taxon>
        <taxon>Endozoicomonas</taxon>
    </lineage>
</organism>
<comment type="caution">
    <text evidence="2">The sequence shown here is derived from an EMBL/GenBank/DDBJ whole genome shotgun (WGS) entry which is preliminary data.</text>
</comment>
<proteinExistence type="predicted"/>
<dbReference type="InterPro" id="IPR027417">
    <property type="entry name" value="P-loop_NTPase"/>
</dbReference>
<dbReference type="EMBL" id="JBEWTB010000002">
    <property type="protein sequence ID" value="MET4755127.1"/>
    <property type="molecule type" value="Genomic_DNA"/>
</dbReference>
<dbReference type="Gene3D" id="3.40.50.300">
    <property type="entry name" value="P-loop containing nucleotide triphosphate hydrolases"/>
    <property type="match status" value="1"/>
</dbReference>
<gene>
    <name evidence="2" type="ORF">V5J35_000319</name>
</gene>
<dbReference type="RefSeq" id="WP_354009581.1">
    <property type="nucleotide sequence ID" value="NZ_JBEWTA010000001.1"/>
</dbReference>
<dbReference type="PANTHER" id="PTHR34704">
    <property type="entry name" value="ATPASE"/>
    <property type="match status" value="1"/>
</dbReference>
<dbReference type="Proteomes" id="UP001549366">
    <property type="component" value="Unassembled WGS sequence"/>
</dbReference>
<evidence type="ECO:0000313" key="2">
    <source>
        <dbReference type="EMBL" id="MET4755127.1"/>
    </source>
</evidence>
<dbReference type="Pfam" id="PF01637">
    <property type="entry name" value="ATPase_2"/>
    <property type="match status" value="1"/>
</dbReference>